<evidence type="ECO:0000256" key="4">
    <source>
        <dbReference type="ARBA" id="ARBA00022692"/>
    </source>
</evidence>
<feature type="transmembrane region" description="Helical" evidence="7">
    <location>
        <begin position="285"/>
        <end position="308"/>
    </location>
</feature>
<organism evidence="8 9">
    <name type="scientific">Desulfurispirillum indicum (strain ATCC BAA-1389 / DSM 22839 / S5)</name>
    <dbReference type="NCBI Taxonomy" id="653733"/>
    <lineage>
        <taxon>Bacteria</taxon>
        <taxon>Pseudomonadati</taxon>
        <taxon>Chrysiogenota</taxon>
        <taxon>Chrysiogenia</taxon>
        <taxon>Chrysiogenales</taxon>
        <taxon>Chrysiogenaceae</taxon>
        <taxon>Desulfurispirillum</taxon>
    </lineage>
</organism>
<dbReference type="InParanoid" id="E6W183"/>
<keyword evidence="3" id="KW-1003">Cell membrane</keyword>
<feature type="transmembrane region" description="Helical" evidence="7">
    <location>
        <begin position="328"/>
        <end position="348"/>
    </location>
</feature>
<evidence type="ECO:0000256" key="7">
    <source>
        <dbReference type="SAM" id="Phobius"/>
    </source>
</evidence>
<dbReference type="FunCoup" id="E6W183">
    <property type="interactions" value="116"/>
</dbReference>
<evidence type="ECO:0000313" key="8">
    <source>
        <dbReference type="EMBL" id="ADU66503.1"/>
    </source>
</evidence>
<keyword evidence="4 7" id="KW-0812">Transmembrane</keyword>
<dbReference type="InterPro" id="IPR005524">
    <property type="entry name" value="DUF318"/>
</dbReference>
<dbReference type="InterPro" id="IPR052923">
    <property type="entry name" value="UPF0718"/>
</dbReference>
<dbReference type="eggNOG" id="COG0701">
    <property type="taxonomic scope" value="Bacteria"/>
</dbReference>
<evidence type="ECO:0000256" key="6">
    <source>
        <dbReference type="ARBA" id="ARBA00023136"/>
    </source>
</evidence>
<sequence length="358" mass="37932">MMAYGLEFWHHFWVLLDAIAMYMLLGLVIASILRIYISDRFIVSHMGGNTLGAVLKASLLGLPLPLCSCSVLPIATSLKKSGAGNGPVVSFLSTTPMTGVDSIIPTYGVFGGLITVLRVLVSLIIGLLAGIIVGFVERLRGERVLVQPSEASVGACSGGCQCTAAAESSRQNPPKSQAFGQNFLDLMGDIAKPLVIGLVLAALLLSVWPEQYGDFVSQHVLLSYGLALLLGLPLYVCSISVIPVAISLYAAGFSLGAAFIFLTAAPAVSMVSLSVLLRVVGLRNLLIFLACLAVGSIVFAAVIDGMAIEIPLQLLPSAEQSPVRWLPRLFSFVLIALCLYLWVGRFLACFSRQSRGCA</sequence>
<dbReference type="Proteomes" id="UP000002572">
    <property type="component" value="Chromosome"/>
</dbReference>
<dbReference type="PANTHER" id="PTHR34184:SF4">
    <property type="entry name" value="UPF0718 PROTEIN YCGR"/>
    <property type="match status" value="1"/>
</dbReference>
<protein>
    <submittedName>
        <fullName evidence="8">Permease</fullName>
    </submittedName>
</protein>
<reference evidence="8 9" key="1">
    <citation type="submission" date="2010-12" db="EMBL/GenBank/DDBJ databases">
        <title>Complete sequence of Desulfurispirillum indicum S5.</title>
        <authorList>
            <consortium name="US DOE Joint Genome Institute"/>
            <person name="Lucas S."/>
            <person name="Copeland A."/>
            <person name="Lapidus A."/>
            <person name="Cheng J.-F."/>
            <person name="Goodwin L."/>
            <person name="Pitluck S."/>
            <person name="Chertkov O."/>
            <person name="Held B."/>
            <person name="Detter J.C."/>
            <person name="Han C."/>
            <person name="Tapia R."/>
            <person name="Land M."/>
            <person name="Hauser L."/>
            <person name="Kyrpides N."/>
            <person name="Ivanova N."/>
            <person name="Mikhailova N."/>
            <person name="Haggblom M."/>
            <person name="Rauschenbach I."/>
            <person name="Bini E."/>
            <person name="Woyke T."/>
        </authorList>
    </citation>
    <scope>NUCLEOTIDE SEQUENCE [LARGE SCALE GENOMIC DNA]</scope>
    <source>
        <strain evidence="9">ATCC BAA-1389 / DSM 22839 / S5</strain>
    </source>
</reference>
<evidence type="ECO:0000256" key="3">
    <source>
        <dbReference type="ARBA" id="ARBA00022475"/>
    </source>
</evidence>
<evidence type="ECO:0000256" key="2">
    <source>
        <dbReference type="ARBA" id="ARBA00006386"/>
    </source>
</evidence>
<feature type="transmembrane region" description="Helical" evidence="7">
    <location>
        <begin position="190"/>
        <end position="208"/>
    </location>
</feature>
<feature type="transmembrane region" description="Helical" evidence="7">
    <location>
        <begin position="107"/>
        <end position="136"/>
    </location>
</feature>
<gene>
    <name evidence="8" type="ordered locus">Selin_1775</name>
</gene>
<evidence type="ECO:0000313" key="9">
    <source>
        <dbReference type="Proteomes" id="UP000002572"/>
    </source>
</evidence>
<dbReference type="PANTHER" id="PTHR34184">
    <property type="entry name" value="UPF0718 PROTEIN YCGR"/>
    <property type="match status" value="1"/>
</dbReference>
<feature type="transmembrane region" description="Helical" evidence="7">
    <location>
        <begin position="220"/>
        <end position="242"/>
    </location>
</feature>
<keyword evidence="6 7" id="KW-0472">Membrane</keyword>
<comment type="similarity">
    <text evidence="2">Belongs to the UPF0718 family.</text>
</comment>
<keyword evidence="9" id="KW-1185">Reference proteome</keyword>
<dbReference type="OrthoDB" id="9770315at2"/>
<evidence type="ECO:0000256" key="5">
    <source>
        <dbReference type="ARBA" id="ARBA00022989"/>
    </source>
</evidence>
<dbReference type="GO" id="GO:0005886">
    <property type="term" value="C:plasma membrane"/>
    <property type="evidence" value="ECO:0007669"/>
    <property type="project" value="UniProtKB-SubCell"/>
</dbReference>
<dbReference type="RefSeq" id="WP_013506383.1">
    <property type="nucleotide sequence ID" value="NC_014836.1"/>
</dbReference>
<dbReference type="KEGG" id="din:Selin_1775"/>
<dbReference type="STRING" id="653733.Selin_1775"/>
<feature type="transmembrane region" description="Helical" evidence="7">
    <location>
        <begin position="12"/>
        <end position="37"/>
    </location>
</feature>
<proteinExistence type="inferred from homology"/>
<evidence type="ECO:0000256" key="1">
    <source>
        <dbReference type="ARBA" id="ARBA00004651"/>
    </source>
</evidence>
<dbReference type="Pfam" id="PF03773">
    <property type="entry name" value="ArsP_1"/>
    <property type="match status" value="1"/>
</dbReference>
<keyword evidence="5 7" id="KW-1133">Transmembrane helix</keyword>
<comment type="subcellular location">
    <subcellularLocation>
        <location evidence="1">Cell membrane</location>
        <topology evidence="1">Multi-pass membrane protein</topology>
    </subcellularLocation>
</comment>
<dbReference type="HOGENOM" id="CLU_049002_0_0_0"/>
<dbReference type="AlphaFoldDB" id="E6W183"/>
<dbReference type="EMBL" id="CP002432">
    <property type="protein sequence ID" value="ADU66503.1"/>
    <property type="molecule type" value="Genomic_DNA"/>
</dbReference>
<accession>E6W183</accession>
<feature type="transmembrane region" description="Helical" evidence="7">
    <location>
        <begin position="248"/>
        <end position="273"/>
    </location>
</feature>
<name>E6W183_DESIS</name>